<accession>A0ABD6CSR1</accession>
<organism evidence="1 2">
    <name type="scientific">Haloplanus ruber</name>
    <dbReference type="NCBI Taxonomy" id="869892"/>
    <lineage>
        <taxon>Archaea</taxon>
        <taxon>Methanobacteriati</taxon>
        <taxon>Methanobacteriota</taxon>
        <taxon>Stenosarchaea group</taxon>
        <taxon>Halobacteria</taxon>
        <taxon>Halobacteriales</taxon>
        <taxon>Haloferacaceae</taxon>
        <taxon>Haloplanus</taxon>
    </lineage>
</organism>
<reference evidence="1 2" key="1">
    <citation type="journal article" date="2019" name="Int. J. Syst. Evol. Microbiol.">
        <title>The Global Catalogue of Microorganisms (GCM) 10K type strain sequencing project: providing services to taxonomists for standard genome sequencing and annotation.</title>
        <authorList>
            <consortium name="The Broad Institute Genomics Platform"/>
            <consortium name="The Broad Institute Genome Sequencing Center for Infectious Disease"/>
            <person name="Wu L."/>
            <person name="Ma J."/>
        </authorList>
    </citation>
    <scope>NUCLEOTIDE SEQUENCE [LARGE SCALE GENOMIC DNA]</scope>
    <source>
        <strain evidence="1 2">CGMCC 1.10594</strain>
    </source>
</reference>
<dbReference type="AlphaFoldDB" id="A0ABD6CSR1"/>
<protein>
    <submittedName>
        <fullName evidence="1">Uncharacterized protein</fullName>
    </submittedName>
</protein>
<dbReference type="Proteomes" id="UP001597075">
    <property type="component" value="Unassembled WGS sequence"/>
</dbReference>
<keyword evidence="2" id="KW-1185">Reference proteome</keyword>
<comment type="caution">
    <text evidence="1">The sequence shown here is derived from an EMBL/GenBank/DDBJ whole genome shotgun (WGS) entry which is preliminary data.</text>
</comment>
<sequence>MATATDDDADTEGGELTRPRFRGCVVCYSAEWVAYGARKLWR</sequence>
<dbReference type="RefSeq" id="WP_256406960.1">
    <property type="nucleotide sequence ID" value="NZ_CP187151.1"/>
</dbReference>
<name>A0ABD6CSR1_9EURY</name>
<evidence type="ECO:0000313" key="1">
    <source>
        <dbReference type="EMBL" id="MFD1632160.1"/>
    </source>
</evidence>
<gene>
    <name evidence="1" type="ORF">ACFSBJ_00150</name>
</gene>
<proteinExistence type="predicted"/>
<evidence type="ECO:0000313" key="2">
    <source>
        <dbReference type="Proteomes" id="UP001597075"/>
    </source>
</evidence>
<dbReference type="EMBL" id="JBHUDL010000003">
    <property type="protein sequence ID" value="MFD1632160.1"/>
    <property type="molecule type" value="Genomic_DNA"/>
</dbReference>